<name>A0ABQ9GCU9_9NEOP</name>
<protein>
    <submittedName>
        <fullName evidence="1">Uncharacterized protein</fullName>
    </submittedName>
</protein>
<accession>A0ABQ9GCU9</accession>
<proteinExistence type="predicted"/>
<sequence length="435" mass="47156">MKKIYETDAQTLKIRHEHSIAKRQYFPSEVGPGLTTTSSKIQSPMGHTGSTTLIIPEPFLYGFCGFVLLPRGIIAQSRVVPELFNSKPSSLPEAIAFNHDILDTPALAVLQSRKKKKNTKNRTAFITNAAIQRHDGNTARLARRSDEAVGARVTVARIAPSLLDLGAARPPINAGCQEPRGACTFPRFYTSDVQNSFNQTATLTLLETPTDLNAMHVAYPSSLAGAGPISFVSPGRRDLAVMKFTQEFDKADGAWLCMQEKCCSVHTCQPASATINQPVRTFAHRETILGLEKRERLVPLAEGGILGCMCALAVNSDSDNATSNLGCTFQGHEAKNLGRMDSDVTSAARDGCANYRPARISTGPAVNLPAFHPAGSLPDFRMWESCRRMPLVSPVSPFFHPGTASYSPRSPSLALKTSLLRAAQISSHTHSVRLQ</sequence>
<evidence type="ECO:0000313" key="1">
    <source>
        <dbReference type="EMBL" id="KAJ8870232.1"/>
    </source>
</evidence>
<dbReference type="EMBL" id="JARBHB010000013">
    <property type="protein sequence ID" value="KAJ8870232.1"/>
    <property type="molecule type" value="Genomic_DNA"/>
</dbReference>
<gene>
    <name evidence="1" type="ORF">PR048_029249</name>
</gene>
<organism evidence="1 2">
    <name type="scientific">Dryococelus australis</name>
    <dbReference type="NCBI Taxonomy" id="614101"/>
    <lineage>
        <taxon>Eukaryota</taxon>
        <taxon>Metazoa</taxon>
        <taxon>Ecdysozoa</taxon>
        <taxon>Arthropoda</taxon>
        <taxon>Hexapoda</taxon>
        <taxon>Insecta</taxon>
        <taxon>Pterygota</taxon>
        <taxon>Neoptera</taxon>
        <taxon>Polyneoptera</taxon>
        <taxon>Phasmatodea</taxon>
        <taxon>Verophasmatodea</taxon>
        <taxon>Anareolatae</taxon>
        <taxon>Phasmatidae</taxon>
        <taxon>Eurycanthinae</taxon>
        <taxon>Dryococelus</taxon>
    </lineage>
</organism>
<reference evidence="1 2" key="1">
    <citation type="submission" date="2023-02" db="EMBL/GenBank/DDBJ databases">
        <title>LHISI_Scaffold_Assembly.</title>
        <authorList>
            <person name="Stuart O.P."/>
            <person name="Cleave R."/>
            <person name="Magrath M.J.L."/>
            <person name="Mikheyev A.S."/>
        </authorList>
    </citation>
    <scope>NUCLEOTIDE SEQUENCE [LARGE SCALE GENOMIC DNA]</scope>
    <source>
        <strain evidence="1">Daus_M_001</strain>
        <tissue evidence="1">Leg muscle</tissue>
    </source>
</reference>
<keyword evidence="2" id="KW-1185">Reference proteome</keyword>
<dbReference type="Proteomes" id="UP001159363">
    <property type="component" value="Chromosome 12"/>
</dbReference>
<evidence type="ECO:0000313" key="2">
    <source>
        <dbReference type="Proteomes" id="UP001159363"/>
    </source>
</evidence>
<comment type="caution">
    <text evidence="1">The sequence shown here is derived from an EMBL/GenBank/DDBJ whole genome shotgun (WGS) entry which is preliminary data.</text>
</comment>